<dbReference type="GO" id="GO:0016740">
    <property type="term" value="F:transferase activity"/>
    <property type="evidence" value="ECO:0007669"/>
    <property type="project" value="UniProtKB-KW"/>
</dbReference>
<protein>
    <submittedName>
        <fullName evidence="1">Nucleotidyl transferase AbiEii/AbiGii toxin family protein</fullName>
    </submittedName>
</protein>
<name>A0ABX0NLR4_9BURK</name>
<keyword evidence="2" id="KW-1185">Reference proteome</keyword>
<gene>
    <name evidence="1" type="ORF">F2P45_01505</name>
</gene>
<dbReference type="InterPro" id="IPR014942">
    <property type="entry name" value="AbiEii"/>
</dbReference>
<organism evidence="1 2">
    <name type="scientific">Massilia mucilaginosa</name>
    <dbReference type="NCBI Taxonomy" id="2609282"/>
    <lineage>
        <taxon>Bacteria</taxon>
        <taxon>Pseudomonadati</taxon>
        <taxon>Pseudomonadota</taxon>
        <taxon>Betaproteobacteria</taxon>
        <taxon>Burkholderiales</taxon>
        <taxon>Oxalobacteraceae</taxon>
        <taxon>Telluria group</taxon>
        <taxon>Massilia</taxon>
    </lineage>
</organism>
<evidence type="ECO:0000313" key="1">
    <source>
        <dbReference type="EMBL" id="NHZ87713.1"/>
    </source>
</evidence>
<dbReference type="Gene3D" id="3.10.450.620">
    <property type="entry name" value="JHP933, nucleotidyltransferase-like core domain"/>
    <property type="match status" value="1"/>
</dbReference>
<dbReference type="Pfam" id="PF08843">
    <property type="entry name" value="AbiEii"/>
    <property type="match status" value="1"/>
</dbReference>
<dbReference type="EMBL" id="WHJH01000001">
    <property type="protein sequence ID" value="NHZ87713.1"/>
    <property type="molecule type" value="Genomic_DNA"/>
</dbReference>
<keyword evidence="1" id="KW-0808">Transferase</keyword>
<accession>A0ABX0NLR4</accession>
<reference evidence="1 2" key="1">
    <citation type="submission" date="2019-10" db="EMBL/GenBank/DDBJ databases">
        <title>Taxonomy of Antarctic Massilia spp.: description of Massilia rubra sp. nov., Massilia aquatica sp. nov., Massilia mucilaginosa sp. nov., Massilia frigida sp. nov. isolated from streams, lakes and regoliths.</title>
        <authorList>
            <person name="Holochova P."/>
            <person name="Sedlacek I."/>
            <person name="Kralova S."/>
            <person name="Maslanova I."/>
            <person name="Busse H.-J."/>
            <person name="Stankova E."/>
            <person name="Vrbovska V."/>
            <person name="Kovarovic V."/>
            <person name="Bartak M."/>
            <person name="Svec P."/>
            <person name="Pantucek R."/>
        </authorList>
    </citation>
    <scope>NUCLEOTIDE SEQUENCE [LARGE SCALE GENOMIC DNA]</scope>
    <source>
        <strain evidence="1 2">CCM 8733</strain>
    </source>
</reference>
<dbReference type="RefSeq" id="WP_166870005.1">
    <property type="nucleotide sequence ID" value="NZ_WHJH01000001.1"/>
</dbReference>
<proteinExistence type="predicted"/>
<comment type="caution">
    <text evidence="1">The sequence shown here is derived from an EMBL/GenBank/DDBJ whole genome shotgun (WGS) entry which is preliminary data.</text>
</comment>
<sequence>MKRIPGEIENKIKDALLEGMIHLPAQILEKDVHVTDALHAISKVEWHSIAIPTHQPGVNQRGKELKLAGKLVFAGGTCLSKAHGLIERMSEDIDVKVFLEPEPEGYRPLSLNTRLGVLHKAVIKDLSALGFTIAAVEEQVKELADEPADTATSKQAAKNPHVRDGRRFFHLTLDYESVFAGTIGALRPKIKVELIHRHTVLPSEQKTFGYLVDKLLAIQPAPQVLIDCISIQETLAEKVLSMLRRTAWKWYGGQKGDLDPALVRHIYDVGQIFMQRPDVLPGASDIFPRLVAKDAEEFGRQYPEFAGNENEILSKALVQLKTDPDITKNYDEKLRPLLYSNASPSYDDAYDRFAYVADKMLATLP</sequence>
<evidence type="ECO:0000313" key="2">
    <source>
        <dbReference type="Proteomes" id="UP000609726"/>
    </source>
</evidence>
<dbReference type="Proteomes" id="UP000609726">
    <property type="component" value="Unassembled WGS sequence"/>
</dbReference>